<gene>
    <name evidence="1" type="ORF">MarFTMF_173</name>
</gene>
<sequence length="68" mass="7970">MEEIWRPIPETKMEISSLSRVRDKKGYVVTPSLHMSKEAIKRKGEFLFLDKLFLLSFPPEENVSSLFL</sequence>
<reference evidence="1" key="1">
    <citation type="submission" date="2023-07" db="EMBL/GenBank/DDBJ databases">
        <authorList>
            <person name="Xia Y."/>
        </authorList>
    </citation>
    <scope>NUCLEOTIDE SEQUENCE</scope>
    <source>
        <strain evidence="1">F</strain>
    </source>
</reference>
<protein>
    <submittedName>
        <fullName evidence="1">Uncharacterized protein</fullName>
    </submittedName>
</protein>
<name>A0AA96ENC9_9VIRU</name>
<accession>A0AA96ENC9</accession>
<proteinExistence type="predicted"/>
<evidence type="ECO:0000313" key="1">
    <source>
        <dbReference type="EMBL" id="WNL49689.1"/>
    </source>
</evidence>
<organism evidence="1">
    <name type="scientific">Marseillevirus sp</name>
    <dbReference type="NCBI Taxonomy" id="2809551"/>
    <lineage>
        <taxon>Viruses</taxon>
        <taxon>Varidnaviria</taxon>
        <taxon>Bamfordvirae</taxon>
        <taxon>Nucleocytoviricota</taxon>
        <taxon>Megaviricetes</taxon>
        <taxon>Pimascovirales</taxon>
        <taxon>Pimascovirales incertae sedis</taxon>
        <taxon>Marseilleviridae</taxon>
        <taxon>Marseillevirus</taxon>
    </lineage>
</organism>
<dbReference type="EMBL" id="OR343188">
    <property type="protein sequence ID" value="WNL49689.1"/>
    <property type="molecule type" value="Genomic_DNA"/>
</dbReference>